<accession>A0AAU9T4P4</accession>
<evidence type="ECO:0000256" key="1">
    <source>
        <dbReference type="SAM" id="MobiDB-lite"/>
    </source>
</evidence>
<keyword evidence="3" id="KW-1185">Reference proteome</keyword>
<protein>
    <submittedName>
        <fullName evidence="2">Uncharacterized protein</fullName>
    </submittedName>
</protein>
<feature type="compositionally biased region" description="Basic residues" evidence="1">
    <location>
        <begin position="1"/>
        <end position="14"/>
    </location>
</feature>
<dbReference type="EMBL" id="OU466863">
    <property type="protein sequence ID" value="CAH2078686.1"/>
    <property type="molecule type" value="Genomic_DNA"/>
</dbReference>
<feature type="compositionally biased region" description="Polar residues" evidence="1">
    <location>
        <begin position="42"/>
        <end position="51"/>
    </location>
</feature>
<feature type="compositionally biased region" description="Low complexity" evidence="1">
    <location>
        <begin position="15"/>
        <end position="35"/>
    </location>
</feature>
<feature type="region of interest" description="Disordered" evidence="1">
    <location>
        <begin position="1"/>
        <end position="69"/>
    </location>
</feature>
<dbReference type="Proteomes" id="UP000836841">
    <property type="component" value="Chromosome 7"/>
</dbReference>
<sequence>MKNQGRGKLRRRGAPRLAAPNISQRPGGSTPSRTPTPLPSQYYFTPSSQPLVTEMPQPQVPIYSPQPHF</sequence>
<evidence type="ECO:0000313" key="2">
    <source>
        <dbReference type="EMBL" id="CAH2078686.1"/>
    </source>
</evidence>
<gene>
    <name evidence="2" type="ORF">TAV2_LOCUS23241</name>
</gene>
<dbReference type="AlphaFoldDB" id="A0AAU9T4P4"/>
<proteinExistence type="predicted"/>
<name>A0AAU9T4P4_THLAR</name>
<evidence type="ECO:0000313" key="3">
    <source>
        <dbReference type="Proteomes" id="UP000836841"/>
    </source>
</evidence>
<reference evidence="2 3" key="1">
    <citation type="submission" date="2022-03" db="EMBL/GenBank/DDBJ databases">
        <authorList>
            <person name="Nunn A."/>
            <person name="Chopra R."/>
            <person name="Nunn A."/>
            <person name="Contreras Garrido A."/>
        </authorList>
    </citation>
    <scope>NUCLEOTIDE SEQUENCE [LARGE SCALE GENOMIC DNA]</scope>
</reference>
<organism evidence="2 3">
    <name type="scientific">Thlaspi arvense</name>
    <name type="common">Field penny-cress</name>
    <dbReference type="NCBI Taxonomy" id="13288"/>
    <lineage>
        <taxon>Eukaryota</taxon>
        <taxon>Viridiplantae</taxon>
        <taxon>Streptophyta</taxon>
        <taxon>Embryophyta</taxon>
        <taxon>Tracheophyta</taxon>
        <taxon>Spermatophyta</taxon>
        <taxon>Magnoliopsida</taxon>
        <taxon>eudicotyledons</taxon>
        <taxon>Gunneridae</taxon>
        <taxon>Pentapetalae</taxon>
        <taxon>rosids</taxon>
        <taxon>malvids</taxon>
        <taxon>Brassicales</taxon>
        <taxon>Brassicaceae</taxon>
        <taxon>Thlaspideae</taxon>
        <taxon>Thlaspi</taxon>
    </lineage>
</organism>